<sequence>MKAMNRILPPTTALALVAIFSFTSGPAQAGLEEGVAAYQAGDLPQAFKEFSTSAEAGNPYGQFNLALMYEQGIGVTKDETQAVSWYEKSAQQGNSNAQYNLGVLYENGRGTPVDFAQANQWYRKAAAQGDALAVGNLGMLYMRGDGVKVDKNLGLALLIQSATMDSSPTNNAKKNIAATRGLTTDMITTAQALSNELGQAQNLLIPLDQYLKTGTTAAGGESQVAN</sequence>
<protein>
    <submittedName>
        <fullName evidence="2">Sel1 repeat-containing protein</fullName>
    </submittedName>
</protein>
<organism evidence="2 3">
    <name type="scientific">Pseudomonas segetis</name>
    <dbReference type="NCBI Taxonomy" id="298908"/>
    <lineage>
        <taxon>Bacteria</taxon>
        <taxon>Pseudomonadati</taxon>
        <taxon>Pseudomonadota</taxon>
        <taxon>Gammaproteobacteria</taxon>
        <taxon>Pseudomonadales</taxon>
        <taxon>Pseudomonadaceae</taxon>
        <taxon>Pseudomonas</taxon>
    </lineage>
</organism>
<dbReference type="EMBL" id="FZOG01000005">
    <property type="protein sequence ID" value="SNS85315.1"/>
    <property type="molecule type" value="Genomic_DNA"/>
</dbReference>
<dbReference type="InterPro" id="IPR006597">
    <property type="entry name" value="Sel1-like"/>
</dbReference>
<dbReference type="Proteomes" id="UP000242915">
    <property type="component" value="Unassembled WGS sequence"/>
</dbReference>
<evidence type="ECO:0000256" key="1">
    <source>
        <dbReference type="SAM" id="SignalP"/>
    </source>
</evidence>
<evidence type="ECO:0000313" key="2">
    <source>
        <dbReference type="EMBL" id="SNS85315.1"/>
    </source>
</evidence>
<dbReference type="PANTHER" id="PTHR45011">
    <property type="entry name" value="DAP3-BINDING CELL DEATH ENHANCER 1"/>
    <property type="match status" value="1"/>
</dbReference>
<name>A0A239HVH5_9PSED</name>
<keyword evidence="1" id="KW-0732">Signal</keyword>
<dbReference type="Pfam" id="PF08238">
    <property type="entry name" value="Sel1"/>
    <property type="match status" value="3"/>
</dbReference>
<proteinExistence type="predicted"/>
<dbReference type="PANTHER" id="PTHR45011:SF1">
    <property type="entry name" value="DAP3-BINDING CELL DEATH ENHANCER 1"/>
    <property type="match status" value="1"/>
</dbReference>
<dbReference type="SUPFAM" id="SSF81901">
    <property type="entry name" value="HCP-like"/>
    <property type="match status" value="1"/>
</dbReference>
<dbReference type="SMART" id="SM00671">
    <property type="entry name" value="SEL1"/>
    <property type="match status" value="3"/>
</dbReference>
<dbReference type="RefSeq" id="WP_089360742.1">
    <property type="nucleotide sequence ID" value="NZ_FZOG01000005.1"/>
</dbReference>
<accession>A0A239HVH5</accession>
<dbReference type="InterPro" id="IPR011990">
    <property type="entry name" value="TPR-like_helical_dom_sf"/>
</dbReference>
<evidence type="ECO:0000313" key="3">
    <source>
        <dbReference type="Proteomes" id="UP000242915"/>
    </source>
</evidence>
<feature type="signal peptide" evidence="1">
    <location>
        <begin position="1"/>
        <end position="29"/>
    </location>
</feature>
<gene>
    <name evidence="2" type="ORF">SAMN05216255_3606</name>
</gene>
<dbReference type="InterPro" id="IPR052748">
    <property type="entry name" value="ISR_Activator"/>
</dbReference>
<dbReference type="AlphaFoldDB" id="A0A239HVH5"/>
<feature type="chain" id="PRO_5012963963" evidence="1">
    <location>
        <begin position="30"/>
        <end position="226"/>
    </location>
</feature>
<dbReference type="Gene3D" id="1.25.40.10">
    <property type="entry name" value="Tetratricopeptide repeat domain"/>
    <property type="match status" value="1"/>
</dbReference>
<reference evidence="3" key="1">
    <citation type="submission" date="2017-06" db="EMBL/GenBank/DDBJ databases">
        <authorList>
            <person name="Varghese N."/>
            <person name="Submissions S."/>
        </authorList>
    </citation>
    <scope>NUCLEOTIDE SEQUENCE [LARGE SCALE GENOMIC DNA]</scope>
    <source>
        <strain evidence="3">CIP 108523</strain>
    </source>
</reference>
<keyword evidence="3" id="KW-1185">Reference proteome</keyword>